<feature type="region of interest" description="Disordered" evidence="1">
    <location>
        <begin position="54"/>
        <end position="81"/>
    </location>
</feature>
<reference evidence="2 3" key="1">
    <citation type="submission" date="2017-02" db="EMBL/GenBank/DDBJ databases">
        <authorList>
            <person name="Peterson S.W."/>
        </authorList>
    </citation>
    <scope>NUCLEOTIDE SEQUENCE [LARGE SCALE GENOMIC DNA]</scope>
    <source>
        <strain evidence="2 3">DSM 22335</strain>
    </source>
</reference>
<gene>
    <name evidence="2" type="ORF">SAMN04488132_11616</name>
</gene>
<proteinExistence type="predicted"/>
<accession>A0A1T4RY49</accession>
<dbReference type="EMBL" id="FUWH01000016">
    <property type="protein sequence ID" value="SKA20658.1"/>
    <property type="molecule type" value="Genomic_DNA"/>
</dbReference>
<name>A0A1T4RY49_9BACT</name>
<feature type="region of interest" description="Disordered" evidence="1">
    <location>
        <begin position="106"/>
        <end position="131"/>
    </location>
</feature>
<dbReference type="AlphaFoldDB" id="A0A1T4RY49"/>
<dbReference type="Proteomes" id="UP000190888">
    <property type="component" value="Unassembled WGS sequence"/>
</dbReference>
<keyword evidence="3" id="KW-1185">Reference proteome</keyword>
<dbReference type="STRING" id="413434.SAMN04488132_11616"/>
<evidence type="ECO:0000313" key="3">
    <source>
        <dbReference type="Proteomes" id="UP000190888"/>
    </source>
</evidence>
<organism evidence="2 3">
    <name type="scientific">Sediminibacterium ginsengisoli</name>
    <dbReference type="NCBI Taxonomy" id="413434"/>
    <lineage>
        <taxon>Bacteria</taxon>
        <taxon>Pseudomonadati</taxon>
        <taxon>Bacteroidota</taxon>
        <taxon>Chitinophagia</taxon>
        <taxon>Chitinophagales</taxon>
        <taxon>Chitinophagaceae</taxon>
        <taxon>Sediminibacterium</taxon>
    </lineage>
</organism>
<evidence type="ECO:0000313" key="2">
    <source>
        <dbReference type="EMBL" id="SKA20658.1"/>
    </source>
</evidence>
<protein>
    <submittedName>
        <fullName evidence="2">Uncharacterized protein</fullName>
    </submittedName>
</protein>
<sequence length="131" mass="14874">MKRVYYILNQCLLTVLALMVLGMGLNSFSRFISARVLASEHTVYEKTARLSSTHQIVAKRQKQARPDSKIPRNNPAHHTHCHQPATVLYAERYADATMKGLVELSRKHNPSPYSFSLSKYDKEINPPPPKA</sequence>
<evidence type="ECO:0000256" key="1">
    <source>
        <dbReference type="SAM" id="MobiDB-lite"/>
    </source>
</evidence>